<evidence type="ECO:0000313" key="2">
    <source>
        <dbReference type="Proteomes" id="UP000290273"/>
    </source>
</evidence>
<comment type="caution">
    <text evidence="1">The sequence shown here is derived from an EMBL/GenBank/DDBJ whole genome shotgun (WGS) entry which is preliminary data.</text>
</comment>
<dbReference type="EMBL" id="QMAU01000046">
    <property type="protein sequence ID" value="RXI53104.1"/>
    <property type="molecule type" value="Genomic_DNA"/>
</dbReference>
<dbReference type="Proteomes" id="UP000290273">
    <property type="component" value="Unassembled WGS sequence"/>
</dbReference>
<name>A0ABY0EQG0_CLOTA</name>
<evidence type="ECO:0008006" key="3">
    <source>
        <dbReference type="Google" id="ProtNLM"/>
    </source>
</evidence>
<evidence type="ECO:0000313" key="1">
    <source>
        <dbReference type="EMBL" id="RXI53104.1"/>
    </source>
</evidence>
<organism evidence="1 2">
    <name type="scientific">Clostridium tetani</name>
    <dbReference type="NCBI Taxonomy" id="1513"/>
    <lineage>
        <taxon>Bacteria</taxon>
        <taxon>Bacillati</taxon>
        <taxon>Bacillota</taxon>
        <taxon>Clostridia</taxon>
        <taxon>Eubacteriales</taxon>
        <taxon>Clostridiaceae</taxon>
        <taxon>Clostridium</taxon>
    </lineage>
</organism>
<sequence length="96" mass="11222">MMALIIVLLLFLILVSININSKINKLENNLRYINFKLDKIIKQDEVYESKIDNNELRVLVEEGKRFDAANKVMDVMGFSVKESQKYVDALMKKKLE</sequence>
<dbReference type="RefSeq" id="WP_023438028.1">
    <property type="nucleotide sequence ID" value="NZ_AP026804.1"/>
</dbReference>
<gene>
    <name evidence="1" type="ORF">DP131_11650</name>
</gene>
<protein>
    <recommendedName>
        <fullName evidence="3">50S ribosomal protein L7/L12</fullName>
    </recommendedName>
</protein>
<proteinExistence type="predicted"/>
<accession>A0ABY0EQG0</accession>
<reference evidence="1 2" key="1">
    <citation type="submission" date="2018-06" db="EMBL/GenBank/DDBJ databases">
        <title>Genome conservation of Clostridium tetani.</title>
        <authorList>
            <person name="Bruggemann H."/>
            <person name="Popoff M.R."/>
        </authorList>
    </citation>
    <scope>NUCLEOTIDE SEQUENCE [LARGE SCALE GENOMIC DNA]</scope>
    <source>
        <strain evidence="1 2">63.05</strain>
    </source>
</reference>